<evidence type="ECO:0000313" key="3">
    <source>
        <dbReference type="Proteomes" id="UP001358586"/>
    </source>
</evidence>
<gene>
    <name evidence="2" type="ORF">PVK06_024695</name>
</gene>
<feature type="region of interest" description="Disordered" evidence="1">
    <location>
        <begin position="46"/>
        <end position="76"/>
    </location>
</feature>
<organism evidence="2 3">
    <name type="scientific">Gossypium arboreum</name>
    <name type="common">Tree cotton</name>
    <name type="synonym">Gossypium nanking</name>
    <dbReference type="NCBI Taxonomy" id="29729"/>
    <lineage>
        <taxon>Eukaryota</taxon>
        <taxon>Viridiplantae</taxon>
        <taxon>Streptophyta</taxon>
        <taxon>Embryophyta</taxon>
        <taxon>Tracheophyta</taxon>
        <taxon>Spermatophyta</taxon>
        <taxon>Magnoliopsida</taxon>
        <taxon>eudicotyledons</taxon>
        <taxon>Gunneridae</taxon>
        <taxon>Pentapetalae</taxon>
        <taxon>rosids</taxon>
        <taxon>malvids</taxon>
        <taxon>Malvales</taxon>
        <taxon>Malvaceae</taxon>
        <taxon>Malvoideae</taxon>
        <taxon>Gossypium</taxon>
    </lineage>
</organism>
<proteinExistence type="predicted"/>
<accession>A0ABR0PEM5</accession>
<sequence length="124" mass="14177">MIFVKGRERVDKAEVDETRPTLIHPVIEKKSTKGLERYEKKTKLVSIETDHDGEEAKSTSPPPVDATAPVPPQSTVPMIQQDREINKLIDDLTKLNDEQDKVPMNVLKRKQHYKHAARKSTRPN</sequence>
<feature type="compositionally biased region" description="Basic and acidic residues" evidence="1">
    <location>
        <begin position="46"/>
        <end position="57"/>
    </location>
</feature>
<protein>
    <submittedName>
        <fullName evidence="2">Uncharacterized protein</fullName>
    </submittedName>
</protein>
<feature type="compositionally biased region" description="Pro residues" evidence="1">
    <location>
        <begin position="60"/>
        <end position="74"/>
    </location>
</feature>
<evidence type="ECO:0000256" key="1">
    <source>
        <dbReference type="SAM" id="MobiDB-lite"/>
    </source>
</evidence>
<keyword evidence="3" id="KW-1185">Reference proteome</keyword>
<dbReference type="Proteomes" id="UP001358586">
    <property type="component" value="Chromosome 7"/>
</dbReference>
<dbReference type="EMBL" id="JARKNE010000007">
    <property type="protein sequence ID" value="KAK5819676.1"/>
    <property type="molecule type" value="Genomic_DNA"/>
</dbReference>
<comment type="caution">
    <text evidence="2">The sequence shown here is derived from an EMBL/GenBank/DDBJ whole genome shotgun (WGS) entry which is preliminary data.</text>
</comment>
<name>A0ABR0PEM5_GOSAR</name>
<reference evidence="2 3" key="1">
    <citation type="submission" date="2023-03" db="EMBL/GenBank/DDBJ databases">
        <title>WGS of Gossypium arboreum.</title>
        <authorList>
            <person name="Yu D."/>
        </authorList>
    </citation>
    <scope>NUCLEOTIDE SEQUENCE [LARGE SCALE GENOMIC DNA]</scope>
    <source>
        <tissue evidence="2">Leaf</tissue>
    </source>
</reference>
<evidence type="ECO:0000313" key="2">
    <source>
        <dbReference type="EMBL" id="KAK5819676.1"/>
    </source>
</evidence>